<evidence type="ECO:0000256" key="5">
    <source>
        <dbReference type="ARBA" id="ARBA00022605"/>
    </source>
</evidence>
<dbReference type="CDD" id="cd00405">
    <property type="entry name" value="PRAI"/>
    <property type="match status" value="1"/>
</dbReference>
<comment type="similarity">
    <text evidence="3">Belongs to the TrpF family.</text>
</comment>
<dbReference type="GeneID" id="16993145"/>
<evidence type="ECO:0000256" key="8">
    <source>
        <dbReference type="ARBA" id="ARBA00023235"/>
    </source>
</evidence>
<dbReference type="STRING" id="280699.M1V7D5"/>
<evidence type="ECO:0000313" key="11">
    <source>
        <dbReference type="EMBL" id="BAM79689.1"/>
    </source>
</evidence>
<comment type="pathway">
    <text evidence="2">Amino-acid biosynthesis; L-tryptophan biosynthesis; L-tryptophan from chorismate: step 3/5.</text>
</comment>
<dbReference type="SUPFAM" id="SSF51366">
    <property type="entry name" value="Ribulose-phoshate binding barrel"/>
    <property type="match status" value="1"/>
</dbReference>
<evidence type="ECO:0000313" key="12">
    <source>
        <dbReference type="Proteomes" id="UP000007014"/>
    </source>
</evidence>
<dbReference type="InterPro" id="IPR044643">
    <property type="entry name" value="TrpF_fam"/>
</dbReference>
<reference evidence="11 12" key="1">
    <citation type="journal article" date="2004" name="Nature">
        <title>Genome sequence of the ultrasmall unicellular red alga Cyanidioschyzon merolae 10D.</title>
        <authorList>
            <person name="Matsuzaki M."/>
            <person name="Misumi O."/>
            <person name="Shin-i T."/>
            <person name="Maruyama S."/>
            <person name="Takahara M."/>
            <person name="Miyagishima S."/>
            <person name="Mori T."/>
            <person name="Nishida K."/>
            <person name="Yagisawa F."/>
            <person name="Nishida K."/>
            <person name="Yoshida Y."/>
            <person name="Nishimura Y."/>
            <person name="Nakao S."/>
            <person name="Kobayashi T."/>
            <person name="Momoyama Y."/>
            <person name="Higashiyama T."/>
            <person name="Minoda A."/>
            <person name="Sano M."/>
            <person name="Nomoto H."/>
            <person name="Oishi K."/>
            <person name="Hayashi H."/>
            <person name="Ohta F."/>
            <person name="Nishizaka S."/>
            <person name="Haga S."/>
            <person name="Miura S."/>
            <person name="Morishita T."/>
            <person name="Kabeya Y."/>
            <person name="Terasawa K."/>
            <person name="Suzuki Y."/>
            <person name="Ishii Y."/>
            <person name="Asakawa S."/>
            <person name="Takano H."/>
            <person name="Ohta N."/>
            <person name="Kuroiwa H."/>
            <person name="Tanaka K."/>
            <person name="Shimizu N."/>
            <person name="Sugano S."/>
            <person name="Sato N."/>
            <person name="Nozaki H."/>
            <person name="Ogasawara N."/>
            <person name="Kohara Y."/>
            <person name="Kuroiwa T."/>
        </authorList>
    </citation>
    <scope>NUCLEOTIDE SEQUENCE [LARGE SCALE GENOMIC DNA]</scope>
    <source>
        <strain evidence="11 12">10D</strain>
    </source>
</reference>
<evidence type="ECO:0000259" key="10">
    <source>
        <dbReference type="Pfam" id="PF00697"/>
    </source>
</evidence>
<feature type="region of interest" description="Disordered" evidence="9">
    <location>
        <begin position="232"/>
        <end position="258"/>
    </location>
</feature>
<reference evidence="11 12" key="2">
    <citation type="journal article" date="2007" name="BMC Biol.">
        <title>A 100%-complete sequence reveals unusually simple genomic features in the hot-spring red alga Cyanidioschyzon merolae.</title>
        <authorList>
            <person name="Nozaki H."/>
            <person name="Takano H."/>
            <person name="Misumi O."/>
            <person name="Terasawa K."/>
            <person name="Matsuzaki M."/>
            <person name="Maruyama S."/>
            <person name="Nishida K."/>
            <person name="Yagisawa F."/>
            <person name="Yoshida Y."/>
            <person name="Fujiwara T."/>
            <person name="Takio S."/>
            <person name="Tamura K."/>
            <person name="Chung S.J."/>
            <person name="Nakamura S."/>
            <person name="Kuroiwa H."/>
            <person name="Tanaka K."/>
            <person name="Sato N."/>
            <person name="Kuroiwa T."/>
        </authorList>
    </citation>
    <scope>NUCLEOTIDE SEQUENCE [LARGE SCALE GENOMIC DNA]</scope>
    <source>
        <strain evidence="11 12">10D</strain>
    </source>
</reference>
<dbReference type="PANTHER" id="PTHR42894">
    <property type="entry name" value="N-(5'-PHOSPHORIBOSYL)ANTHRANILATE ISOMERASE"/>
    <property type="match status" value="1"/>
</dbReference>
<evidence type="ECO:0000256" key="6">
    <source>
        <dbReference type="ARBA" id="ARBA00022822"/>
    </source>
</evidence>
<dbReference type="KEGG" id="cme:CYME_CMG194C"/>
<dbReference type="InterPro" id="IPR001240">
    <property type="entry name" value="PRAI_dom"/>
</dbReference>
<gene>
    <name evidence="11" type="ORF">CYME_CMG194C</name>
</gene>
<dbReference type="UniPathway" id="UPA00035">
    <property type="reaction ID" value="UER00042"/>
</dbReference>
<dbReference type="Proteomes" id="UP000007014">
    <property type="component" value="Chromosome 7"/>
</dbReference>
<keyword evidence="6" id="KW-0822">Tryptophan biosynthesis</keyword>
<organism evidence="11 12">
    <name type="scientific">Cyanidioschyzon merolae (strain NIES-3377 / 10D)</name>
    <name type="common">Unicellular red alga</name>
    <dbReference type="NCBI Taxonomy" id="280699"/>
    <lineage>
        <taxon>Eukaryota</taxon>
        <taxon>Rhodophyta</taxon>
        <taxon>Bangiophyceae</taxon>
        <taxon>Cyanidiales</taxon>
        <taxon>Cyanidiaceae</taxon>
        <taxon>Cyanidioschyzon</taxon>
    </lineage>
</organism>
<dbReference type="EMBL" id="AP006489">
    <property type="protein sequence ID" value="BAM79689.1"/>
    <property type="molecule type" value="Genomic_DNA"/>
</dbReference>
<dbReference type="Gene3D" id="3.20.20.70">
    <property type="entry name" value="Aldolase class I"/>
    <property type="match status" value="1"/>
</dbReference>
<name>M1V7D5_CYAM1</name>
<comment type="subcellular location">
    <subcellularLocation>
        <location evidence="1">Plastid</location>
        <location evidence="1">Chloroplast</location>
    </subcellularLocation>
</comment>
<dbReference type="GO" id="GO:0004640">
    <property type="term" value="F:phosphoribosylanthranilate isomerase activity"/>
    <property type="evidence" value="ECO:0007669"/>
    <property type="project" value="UniProtKB-EC"/>
</dbReference>
<dbReference type="HAMAP" id="MF_00135">
    <property type="entry name" value="PRAI"/>
    <property type="match status" value="1"/>
</dbReference>
<dbReference type="GO" id="GO:0009507">
    <property type="term" value="C:chloroplast"/>
    <property type="evidence" value="ECO:0007669"/>
    <property type="project" value="UniProtKB-SubCell"/>
</dbReference>
<dbReference type="GO" id="GO:0000162">
    <property type="term" value="P:L-tryptophan biosynthetic process"/>
    <property type="evidence" value="ECO:0007669"/>
    <property type="project" value="UniProtKB-UniPathway"/>
</dbReference>
<evidence type="ECO:0000256" key="3">
    <source>
        <dbReference type="ARBA" id="ARBA00007571"/>
    </source>
</evidence>
<evidence type="ECO:0000256" key="2">
    <source>
        <dbReference type="ARBA" id="ARBA00004664"/>
    </source>
</evidence>
<dbReference type="PANTHER" id="PTHR42894:SF1">
    <property type="entry name" value="N-(5'-PHOSPHORIBOSYL)ANTHRANILATE ISOMERASE"/>
    <property type="match status" value="1"/>
</dbReference>
<accession>M1V7D5</accession>
<keyword evidence="7" id="KW-0057">Aromatic amino acid biosynthesis</keyword>
<keyword evidence="8 11" id="KW-0413">Isomerase</keyword>
<dbReference type="OrthoDB" id="524799at2759"/>
<evidence type="ECO:0000256" key="4">
    <source>
        <dbReference type="ARBA" id="ARBA00012572"/>
    </source>
</evidence>
<feature type="domain" description="N-(5'phosphoribosyl) anthranilate isomerase (PRAI)" evidence="10">
    <location>
        <begin position="29"/>
        <end position="233"/>
    </location>
</feature>
<dbReference type="Pfam" id="PF00697">
    <property type="entry name" value="PRAI"/>
    <property type="match status" value="1"/>
</dbReference>
<dbReference type="RefSeq" id="XP_005535975.1">
    <property type="nucleotide sequence ID" value="XM_005535918.1"/>
</dbReference>
<keyword evidence="12" id="KW-1185">Reference proteome</keyword>
<keyword evidence="5" id="KW-0028">Amino-acid biosynthesis</keyword>
<dbReference type="EC" id="5.3.1.24" evidence="4"/>
<dbReference type="InterPro" id="IPR013785">
    <property type="entry name" value="Aldolase_TIM"/>
</dbReference>
<evidence type="ECO:0000256" key="7">
    <source>
        <dbReference type="ARBA" id="ARBA00023141"/>
    </source>
</evidence>
<protein>
    <recommendedName>
        <fullName evidence="4">phosphoribosylanthranilate isomerase</fullName>
        <ecNumber evidence="4">5.3.1.24</ecNumber>
    </recommendedName>
</protein>
<feature type="compositionally biased region" description="Basic and acidic residues" evidence="9">
    <location>
        <begin position="234"/>
        <end position="243"/>
    </location>
</feature>
<sequence length="283" mass="30866">MLGRNQHPLAFAASAVVPGSRAQALKSLKVCGVTSAEDATWILETIQRRLSVQVWIGCVLWPHSRRCVSVREARDIAAAVRETAAKLGTPARTVAVFVDEDLSRIRQVCTDASINVAQLHGSLDWQEHVLRAVDSWPSWLDYARVLRPDEAAQEPSKRAITTADGRPPCYTLIDPGRGDGKPFDWRKFSNERVLGPDPGLWMIAGGLHAGNVVEAVRVTNAPGVDVASGVEVSTDGRRKHESGEGSADAYPQHSGRVYRPRKDPARLEAFLDALCSVYGGRMI</sequence>
<evidence type="ECO:0000256" key="9">
    <source>
        <dbReference type="SAM" id="MobiDB-lite"/>
    </source>
</evidence>
<evidence type="ECO:0000256" key="1">
    <source>
        <dbReference type="ARBA" id="ARBA00004229"/>
    </source>
</evidence>
<dbReference type="InterPro" id="IPR011060">
    <property type="entry name" value="RibuloseP-bd_barrel"/>
</dbReference>
<proteinExistence type="inferred from homology"/>
<dbReference type="AlphaFoldDB" id="M1V7D5"/>